<dbReference type="EMBL" id="GEDC01010569">
    <property type="protein sequence ID" value="JAS26729.1"/>
    <property type="molecule type" value="Transcribed_RNA"/>
</dbReference>
<dbReference type="CDD" id="cd08662">
    <property type="entry name" value="M13"/>
    <property type="match status" value="1"/>
</dbReference>
<dbReference type="Gene3D" id="1.10.1380.10">
    <property type="entry name" value="Neutral endopeptidase , domain2"/>
    <property type="match status" value="1"/>
</dbReference>
<gene>
    <name evidence="13" type="ORF">g.20421</name>
</gene>
<evidence type="ECO:0000256" key="3">
    <source>
        <dbReference type="ARBA" id="ARBA00007357"/>
    </source>
</evidence>
<keyword evidence="10" id="KW-0472">Membrane</keyword>
<comment type="cofactor">
    <cofactor evidence="1">
        <name>Zn(2+)</name>
        <dbReference type="ChEBI" id="CHEBI:29105"/>
    </cofactor>
</comment>
<dbReference type="GO" id="GO:0005886">
    <property type="term" value="C:plasma membrane"/>
    <property type="evidence" value="ECO:0007669"/>
    <property type="project" value="UniProtKB-SubCell"/>
</dbReference>
<dbReference type="InterPro" id="IPR042089">
    <property type="entry name" value="Peptidase_M13_dom_2"/>
</dbReference>
<dbReference type="PRINTS" id="PR00786">
    <property type="entry name" value="NEPRILYSIN"/>
</dbReference>
<evidence type="ECO:0000256" key="8">
    <source>
        <dbReference type="ARBA" id="ARBA00023049"/>
    </source>
</evidence>
<dbReference type="Pfam" id="PF01431">
    <property type="entry name" value="Peptidase_M13"/>
    <property type="match status" value="1"/>
</dbReference>
<evidence type="ECO:0000256" key="4">
    <source>
        <dbReference type="ARBA" id="ARBA00022670"/>
    </source>
</evidence>
<evidence type="ECO:0000256" key="10">
    <source>
        <dbReference type="SAM" id="Phobius"/>
    </source>
</evidence>
<evidence type="ECO:0000259" key="11">
    <source>
        <dbReference type="Pfam" id="PF01431"/>
    </source>
</evidence>
<feature type="transmembrane region" description="Helical" evidence="10">
    <location>
        <begin position="49"/>
        <end position="73"/>
    </location>
</feature>
<evidence type="ECO:0000259" key="12">
    <source>
        <dbReference type="Pfam" id="PF05649"/>
    </source>
</evidence>
<dbReference type="SUPFAM" id="SSF55486">
    <property type="entry name" value="Metalloproteases ('zincins'), catalytic domain"/>
    <property type="match status" value="1"/>
</dbReference>
<accession>A0A1B6DM23</accession>
<dbReference type="PANTHER" id="PTHR11733">
    <property type="entry name" value="ZINC METALLOPROTEASE FAMILY M13 NEPRILYSIN-RELATED"/>
    <property type="match status" value="1"/>
</dbReference>
<protein>
    <recommendedName>
        <fullName evidence="14">Peptidase M13 N-terminal domain-containing protein</fullName>
    </recommendedName>
</protein>
<dbReference type="PROSITE" id="PS51885">
    <property type="entry name" value="NEPRILYSIN"/>
    <property type="match status" value="1"/>
</dbReference>
<comment type="similarity">
    <text evidence="3">Belongs to the peptidase M13 family.</text>
</comment>
<keyword evidence="10" id="KW-0812">Transmembrane</keyword>
<evidence type="ECO:0000256" key="7">
    <source>
        <dbReference type="ARBA" id="ARBA00022833"/>
    </source>
</evidence>
<keyword evidence="6" id="KW-0378">Hydrolase</keyword>
<evidence type="ECO:0000256" key="9">
    <source>
        <dbReference type="SAM" id="MobiDB-lite"/>
    </source>
</evidence>
<dbReference type="Gene3D" id="3.40.390.10">
    <property type="entry name" value="Collagenase (Catalytic Domain)"/>
    <property type="match status" value="1"/>
</dbReference>
<comment type="subcellular location">
    <subcellularLocation>
        <location evidence="2">Cell membrane</location>
        <topology evidence="2">Single-pass type II membrane protein</topology>
    </subcellularLocation>
</comment>
<keyword evidence="5" id="KW-0479">Metal-binding</keyword>
<organism evidence="13">
    <name type="scientific">Clastoptera arizonana</name>
    <name type="common">Arizona spittle bug</name>
    <dbReference type="NCBI Taxonomy" id="38151"/>
    <lineage>
        <taxon>Eukaryota</taxon>
        <taxon>Metazoa</taxon>
        <taxon>Ecdysozoa</taxon>
        <taxon>Arthropoda</taxon>
        <taxon>Hexapoda</taxon>
        <taxon>Insecta</taxon>
        <taxon>Pterygota</taxon>
        <taxon>Neoptera</taxon>
        <taxon>Paraneoptera</taxon>
        <taxon>Hemiptera</taxon>
        <taxon>Auchenorrhyncha</taxon>
        <taxon>Cercopoidea</taxon>
        <taxon>Clastopteridae</taxon>
        <taxon>Clastoptera</taxon>
    </lineage>
</organism>
<dbReference type="Pfam" id="PF05649">
    <property type="entry name" value="Peptidase_M13_N"/>
    <property type="match status" value="1"/>
</dbReference>
<dbReference type="InterPro" id="IPR008753">
    <property type="entry name" value="Peptidase_M13_N"/>
</dbReference>
<dbReference type="InterPro" id="IPR024079">
    <property type="entry name" value="MetalloPept_cat_dom_sf"/>
</dbReference>
<evidence type="ECO:0008006" key="14">
    <source>
        <dbReference type="Google" id="ProtNLM"/>
    </source>
</evidence>
<dbReference type="AlphaFoldDB" id="A0A1B6DM23"/>
<dbReference type="GO" id="GO:0016485">
    <property type="term" value="P:protein processing"/>
    <property type="evidence" value="ECO:0007669"/>
    <property type="project" value="TreeGrafter"/>
</dbReference>
<evidence type="ECO:0000256" key="2">
    <source>
        <dbReference type="ARBA" id="ARBA00004401"/>
    </source>
</evidence>
<keyword evidence="7" id="KW-0862">Zinc</keyword>
<feature type="non-terminal residue" evidence="13">
    <location>
        <position position="1"/>
    </location>
</feature>
<name>A0A1B6DM23_9HEMI</name>
<dbReference type="InterPro" id="IPR018497">
    <property type="entry name" value="Peptidase_M13_C"/>
</dbReference>
<dbReference type="PANTHER" id="PTHR11733:SF133">
    <property type="entry name" value="PHOSPHATE-REGULATING NEUTRAL ENDOPEPTIDASE PHEX"/>
    <property type="match status" value="1"/>
</dbReference>
<dbReference type="GO" id="GO:0046872">
    <property type="term" value="F:metal ion binding"/>
    <property type="evidence" value="ECO:0007669"/>
    <property type="project" value="UniProtKB-KW"/>
</dbReference>
<evidence type="ECO:0000256" key="1">
    <source>
        <dbReference type="ARBA" id="ARBA00001947"/>
    </source>
</evidence>
<feature type="region of interest" description="Disordered" evidence="9">
    <location>
        <begin position="237"/>
        <end position="256"/>
    </location>
</feature>
<feature type="domain" description="Peptidase M13 C-terminal" evidence="11">
    <location>
        <begin position="581"/>
        <end position="785"/>
    </location>
</feature>
<sequence length="786" mass="90520">DKQHPASNQQDVNAARTAWVGGETNHQLVDNIAKTMRSKNPTKSKRLKLWIIILVLLLMCLLTAFFLLLYFFLQSLQTEREMCTTPECVKSASNLLQSMDTTADPCDDFYQYACGNWHKDHPIPETSFSTDWFTDRGVLIARDVRAFLEQNNTDDPKPVYLARNMYKACTDIETLEKRSITPLTNFLSKIGLTFPIFANSKTSVMDTLARINRYLDKRIFFAVSVAPNVKNRTENIITVGSPSDKSPVPSHKDHEKRVEHMLRKTLKRDNHRAIKAWQDYVVSTMKYFFQFNNVNLFDVNSTIYAAADKIIEFEIALTETAENFTSSPGYDVAPTIMTLGQLHNITDFAATDINYQTKIVWRRYFRTLFSKIDVKQITNQTKVAVYEIEYMKAISRLLAKTPVTTLLLSLWWEVVYILGPHTTNYMRDIRNDFVEKNIGERSSTSRSLACTSVVWELLTNAIGFLVVGETFMTTTKVEVDQMVEDVQRAFLQTIEKTKWIDQETKVAIKEKARLIKKYIGFPDWLLDKKTLEGFYDDYDINDTTHVENILNILETNMRYTLENLNTTNEFNSTNFDALEVNALYDAQDNSITIPAGILQFPFFNLGLGALNYGAIGAILGHELVHAFDVNGRKFDKEGNMKDWWSTPSIANFTERMDCFINKYNDYYVEIIDEWVDGNLTLAENLADNGGLLAAFLGYQSLIRKNGKEKTLPGFRSYTNEQIFFLSYANIWCENWTEMSMKWAIRGEHSPNYVRVMATLSNLPQFAETWSCKPDVEMNPLNRCELW</sequence>
<dbReference type="GO" id="GO:0004222">
    <property type="term" value="F:metalloendopeptidase activity"/>
    <property type="evidence" value="ECO:0007669"/>
    <property type="project" value="InterPro"/>
</dbReference>
<reference evidence="13" key="1">
    <citation type="submission" date="2015-12" db="EMBL/GenBank/DDBJ databases">
        <title>De novo transcriptome assembly of four potential Pierce s Disease insect vectors from Arizona vineyards.</title>
        <authorList>
            <person name="Tassone E.E."/>
        </authorList>
    </citation>
    <scope>NUCLEOTIDE SEQUENCE</scope>
</reference>
<feature type="domain" description="Peptidase M13 N-terminal" evidence="12">
    <location>
        <begin position="105"/>
        <end position="522"/>
    </location>
</feature>
<evidence type="ECO:0000256" key="6">
    <source>
        <dbReference type="ARBA" id="ARBA00022801"/>
    </source>
</evidence>
<keyword evidence="8" id="KW-0482">Metalloprotease</keyword>
<dbReference type="InterPro" id="IPR000718">
    <property type="entry name" value="Peptidase_M13"/>
</dbReference>
<proteinExistence type="inferred from homology"/>
<keyword evidence="4" id="KW-0645">Protease</keyword>
<keyword evidence="10" id="KW-1133">Transmembrane helix</keyword>
<evidence type="ECO:0000313" key="13">
    <source>
        <dbReference type="EMBL" id="JAS26729.1"/>
    </source>
</evidence>
<evidence type="ECO:0000256" key="5">
    <source>
        <dbReference type="ARBA" id="ARBA00022723"/>
    </source>
</evidence>